<organism evidence="2 3">
    <name type="scientific">Hexamita inflata</name>
    <dbReference type="NCBI Taxonomy" id="28002"/>
    <lineage>
        <taxon>Eukaryota</taxon>
        <taxon>Metamonada</taxon>
        <taxon>Diplomonadida</taxon>
        <taxon>Hexamitidae</taxon>
        <taxon>Hexamitinae</taxon>
        <taxon>Hexamita</taxon>
    </lineage>
</organism>
<proteinExistence type="predicted"/>
<evidence type="ECO:0000313" key="2">
    <source>
        <dbReference type="EMBL" id="CAL5970530.1"/>
    </source>
</evidence>
<sequence>MEIYRLQMYPKTIEQMKKYCDMQKLYKDIAYNVIKMEVEKSRMYEEEVKNYLELQHLNIQSKLKVQPVFRKTKPKKKKPRRSTTRRKRRYFSSLQQGNLLRQFEH</sequence>
<accession>A0ABP1GEH3</accession>
<protein>
    <submittedName>
        <fullName evidence="2">Hypothetical_protein</fullName>
    </submittedName>
</protein>
<reference evidence="2 3" key="1">
    <citation type="submission" date="2024-07" db="EMBL/GenBank/DDBJ databases">
        <authorList>
            <person name="Akdeniz Z."/>
        </authorList>
    </citation>
    <scope>NUCLEOTIDE SEQUENCE [LARGE SCALE GENOMIC DNA]</scope>
</reference>
<dbReference type="Proteomes" id="UP001642409">
    <property type="component" value="Unassembled WGS sequence"/>
</dbReference>
<feature type="compositionally biased region" description="Basic residues" evidence="1">
    <location>
        <begin position="70"/>
        <end position="90"/>
    </location>
</feature>
<keyword evidence="3" id="KW-1185">Reference proteome</keyword>
<feature type="region of interest" description="Disordered" evidence="1">
    <location>
        <begin position="68"/>
        <end position="105"/>
    </location>
</feature>
<evidence type="ECO:0000256" key="1">
    <source>
        <dbReference type="SAM" id="MobiDB-lite"/>
    </source>
</evidence>
<gene>
    <name evidence="2" type="ORF">HINF_LOCUS470</name>
</gene>
<comment type="caution">
    <text evidence="2">The sequence shown here is derived from an EMBL/GenBank/DDBJ whole genome shotgun (WGS) entry which is preliminary data.</text>
</comment>
<evidence type="ECO:0000313" key="3">
    <source>
        <dbReference type="Proteomes" id="UP001642409"/>
    </source>
</evidence>
<dbReference type="EMBL" id="CAXDID020000001">
    <property type="protein sequence ID" value="CAL5970530.1"/>
    <property type="molecule type" value="Genomic_DNA"/>
</dbReference>
<name>A0ABP1GEH3_9EUKA</name>